<evidence type="ECO:0000256" key="1">
    <source>
        <dbReference type="ARBA" id="ARBA00022603"/>
    </source>
</evidence>
<dbReference type="PROSITE" id="PS01183">
    <property type="entry name" value="UBIE_1"/>
    <property type="match status" value="1"/>
</dbReference>
<dbReference type="EMBL" id="JAGQHR010000191">
    <property type="protein sequence ID" value="MCA9727568.1"/>
    <property type="molecule type" value="Genomic_DNA"/>
</dbReference>
<gene>
    <name evidence="5" type="ORF">KC729_07785</name>
</gene>
<dbReference type="Pfam" id="PF01209">
    <property type="entry name" value="Ubie_methyltran"/>
    <property type="match status" value="1"/>
</dbReference>
<dbReference type="InterPro" id="IPR023576">
    <property type="entry name" value="UbiE/COQ5_MeTrFase_CS"/>
</dbReference>
<dbReference type="GO" id="GO:0008168">
    <property type="term" value="F:methyltransferase activity"/>
    <property type="evidence" value="ECO:0007669"/>
    <property type="project" value="UniProtKB-KW"/>
</dbReference>
<evidence type="ECO:0000256" key="3">
    <source>
        <dbReference type="ARBA" id="ARBA00022691"/>
    </source>
</evidence>
<dbReference type="PROSITE" id="PS51608">
    <property type="entry name" value="SAM_MT_UBIE"/>
    <property type="match status" value="1"/>
</dbReference>
<name>A0A956LYI7_UNCEI</name>
<dbReference type="PANTHER" id="PTHR43591:SF24">
    <property type="entry name" value="2-METHOXY-6-POLYPRENYL-1,4-BENZOQUINOL METHYLASE, MITOCHONDRIAL"/>
    <property type="match status" value="1"/>
</dbReference>
<reference evidence="5" key="2">
    <citation type="journal article" date="2021" name="Microbiome">
        <title>Successional dynamics and alternative stable states in a saline activated sludge microbial community over 9 years.</title>
        <authorList>
            <person name="Wang Y."/>
            <person name="Ye J."/>
            <person name="Ju F."/>
            <person name="Liu L."/>
            <person name="Boyd J.A."/>
            <person name="Deng Y."/>
            <person name="Parks D.H."/>
            <person name="Jiang X."/>
            <person name="Yin X."/>
            <person name="Woodcroft B.J."/>
            <person name="Tyson G.W."/>
            <person name="Hugenholtz P."/>
            <person name="Polz M.F."/>
            <person name="Zhang T."/>
        </authorList>
    </citation>
    <scope>NUCLEOTIDE SEQUENCE</scope>
    <source>
        <strain evidence="5">HKST-UBA01</strain>
    </source>
</reference>
<dbReference type="Proteomes" id="UP000697710">
    <property type="component" value="Unassembled WGS sequence"/>
</dbReference>
<proteinExistence type="predicted"/>
<reference evidence="5" key="1">
    <citation type="submission" date="2020-04" db="EMBL/GenBank/DDBJ databases">
        <authorList>
            <person name="Zhang T."/>
        </authorList>
    </citation>
    <scope>NUCLEOTIDE SEQUENCE</scope>
    <source>
        <strain evidence="5">HKST-UBA01</strain>
    </source>
</reference>
<keyword evidence="2 5" id="KW-0808">Transferase</keyword>
<evidence type="ECO:0000256" key="4">
    <source>
        <dbReference type="SAM" id="MobiDB-lite"/>
    </source>
</evidence>
<dbReference type="SUPFAM" id="SSF53335">
    <property type="entry name" value="S-adenosyl-L-methionine-dependent methyltransferases"/>
    <property type="match status" value="1"/>
</dbReference>
<dbReference type="GO" id="GO:0032259">
    <property type="term" value="P:methylation"/>
    <property type="evidence" value="ECO:0007669"/>
    <property type="project" value="UniProtKB-KW"/>
</dbReference>
<sequence length="287" mass="31635">MVVPETAPFEERETADRTGSAALPGRPWERRRGELTRIFTRIESHYDRLNRILSLGLDRGWREWTARSMDAPGPWLDLASGTGDLAVHVFRRRDRARSQPILIRSDLVPTLLPVGARKLARLGGSPESEAPGLGCEMDHLPFATASLGGICQGFALRHCRDYPGFFRELFRVLRPGGCIAILDMRYPAGRVAGFYRFYFRAVLPRIAVLLGGDRDAYRFLVDSVRSMPPESTLLDALRDAGFTDVASRPGFLGSVRLLLARRPAALAGSAEAAYSGPSPRNVSKGEG</sequence>
<dbReference type="PANTHER" id="PTHR43591">
    <property type="entry name" value="METHYLTRANSFERASE"/>
    <property type="match status" value="1"/>
</dbReference>
<dbReference type="AlphaFoldDB" id="A0A956LYI7"/>
<evidence type="ECO:0000313" key="5">
    <source>
        <dbReference type="EMBL" id="MCA9727568.1"/>
    </source>
</evidence>
<evidence type="ECO:0000256" key="2">
    <source>
        <dbReference type="ARBA" id="ARBA00022679"/>
    </source>
</evidence>
<dbReference type="InterPro" id="IPR029063">
    <property type="entry name" value="SAM-dependent_MTases_sf"/>
</dbReference>
<dbReference type="InterPro" id="IPR004033">
    <property type="entry name" value="UbiE/COQ5_MeTrFase"/>
</dbReference>
<accession>A0A956LYI7</accession>
<keyword evidence="1 5" id="KW-0489">Methyltransferase</keyword>
<organism evidence="5 6">
    <name type="scientific">Eiseniibacteriota bacterium</name>
    <dbReference type="NCBI Taxonomy" id="2212470"/>
    <lineage>
        <taxon>Bacteria</taxon>
        <taxon>Candidatus Eiseniibacteriota</taxon>
    </lineage>
</organism>
<dbReference type="GO" id="GO:0042181">
    <property type="term" value="P:ketone biosynthetic process"/>
    <property type="evidence" value="ECO:0007669"/>
    <property type="project" value="UniProtKB-ARBA"/>
</dbReference>
<dbReference type="EC" id="2.1.1.-" evidence="5"/>
<feature type="region of interest" description="Disordered" evidence="4">
    <location>
        <begin position="1"/>
        <end position="26"/>
    </location>
</feature>
<protein>
    <submittedName>
        <fullName evidence="5">Class I SAM-dependent methyltransferase</fullName>
        <ecNumber evidence="5">2.1.1.-</ecNumber>
    </submittedName>
</protein>
<evidence type="ECO:0000313" key="6">
    <source>
        <dbReference type="Proteomes" id="UP000697710"/>
    </source>
</evidence>
<keyword evidence="3" id="KW-0949">S-adenosyl-L-methionine</keyword>
<dbReference type="Gene3D" id="3.40.50.150">
    <property type="entry name" value="Vaccinia Virus protein VP39"/>
    <property type="match status" value="1"/>
</dbReference>
<comment type="caution">
    <text evidence="5">The sequence shown here is derived from an EMBL/GenBank/DDBJ whole genome shotgun (WGS) entry which is preliminary data.</text>
</comment>